<comment type="caution">
    <text evidence="1">The sequence shown here is derived from an EMBL/GenBank/DDBJ whole genome shotgun (WGS) entry which is preliminary data.</text>
</comment>
<evidence type="ECO:0000313" key="1">
    <source>
        <dbReference type="EMBL" id="KAJ0181405.1"/>
    </source>
</evidence>
<dbReference type="Proteomes" id="UP000824533">
    <property type="component" value="Linkage Group LG05"/>
</dbReference>
<protein>
    <submittedName>
        <fullName evidence="1">Uncharacterized protein</fullName>
    </submittedName>
</protein>
<reference evidence="1 2" key="1">
    <citation type="journal article" date="2021" name="Front. Genet.">
        <title>Chromosome-Level Genome Assembly Reveals Significant Gene Expansion in the Toll and IMD Signaling Pathways of Dendrolimus kikuchii.</title>
        <authorList>
            <person name="Zhou J."/>
            <person name="Wu P."/>
            <person name="Xiong Z."/>
            <person name="Liu N."/>
            <person name="Zhao N."/>
            <person name="Ji M."/>
            <person name="Qiu Y."/>
            <person name="Yang B."/>
        </authorList>
    </citation>
    <scope>NUCLEOTIDE SEQUENCE [LARGE SCALE GENOMIC DNA]</scope>
    <source>
        <strain evidence="1">Ann1</strain>
    </source>
</reference>
<gene>
    <name evidence="1" type="ORF">K1T71_003490</name>
</gene>
<accession>A0ACC1DC51</accession>
<proteinExistence type="predicted"/>
<evidence type="ECO:0000313" key="2">
    <source>
        <dbReference type="Proteomes" id="UP000824533"/>
    </source>
</evidence>
<dbReference type="EMBL" id="CM034391">
    <property type="protein sequence ID" value="KAJ0181405.1"/>
    <property type="molecule type" value="Genomic_DNA"/>
</dbReference>
<name>A0ACC1DC51_9NEOP</name>
<sequence length="419" mass="47905">MGHKYLRKNITFWIPMSKSRSKSTFQVSFRSTLFIGQIFSLIPVLGVFSNNVDDVRFVLTSWKCVYGFVSLLGQFFVVIMTTINLFHLNTTIAGTAQVIYCAAACITIVMFFQIAKSWPNLVQHIAHTLTMKCNVTCAIVLFLTLVQHILSLFLAFAGSSIYYHQYTFYEGFVRYFYPWLFNYVPYSPVLGVLIQCLQIQGTFIWNFADMFIICMSFYLTSRLNHVNKKLLAAQGKYLPETFWRGRREDYGRTTQLVRKFDEVISGIIFITFTNNLFSICYQLYNTLEYAFNYGIKGTEEYSNHDQRISLLGGYEAVVFYSYSLVFLIVRSTAVSLIASEVNSASMVPAPILYDVPSPVYGVEVQRFLDQVNGEKVALSGLQFFSITRGLLLNIAGTIVTYELVMFQFNIPYSADNSTI</sequence>
<keyword evidence="2" id="KW-1185">Reference proteome</keyword>
<organism evidence="1 2">
    <name type="scientific">Dendrolimus kikuchii</name>
    <dbReference type="NCBI Taxonomy" id="765133"/>
    <lineage>
        <taxon>Eukaryota</taxon>
        <taxon>Metazoa</taxon>
        <taxon>Ecdysozoa</taxon>
        <taxon>Arthropoda</taxon>
        <taxon>Hexapoda</taxon>
        <taxon>Insecta</taxon>
        <taxon>Pterygota</taxon>
        <taxon>Neoptera</taxon>
        <taxon>Endopterygota</taxon>
        <taxon>Lepidoptera</taxon>
        <taxon>Glossata</taxon>
        <taxon>Ditrysia</taxon>
        <taxon>Bombycoidea</taxon>
        <taxon>Lasiocampidae</taxon>
        <taxon>Dendrolimus</taxon>
    </lineage>
</organism>